<accession>A0ABN1W2Y3</accession>
<dbReference type="Proteomes" id="UP001500037">
    <property type="component" value="Unassembled WGS sequence"/>
</dbReference>
<dbReference type="Gene3D" id="1.20.120.450">
    <property type="entry name" value="dinb family like domain"/>
    <property type="match status" value="1"/>
</dbReference>
<protein>
    <submittedName>
        <fullName evidence="1">DinB family protein</fullName>
    </submittedName>
</protein>
<evidence type="ECO:0000313" key="2">
    <source>
        <dbReference type="Proteomes" id="UP001500037"/>
    </source>
</evidence>
<dbReference type="RefSeq" id="WP_344441390.1">
    <property type="nucleotide sequence ID" value="NZ_BAAALF010000032.1"/>
</dbReference>
<comment type="caution">
    <text evidence="1">The sequence shown here is derived from an EMBL/GenBank/DDBJ whole genome shotgun (WGS) entry which is preliminary data.</text>
</comment>
<reference evidence="1 2" key="1">
    <citation type="journal article" date="2019" name="Int. J. Syst. Evol. Microbiol.">
        <title>The Global Catalogue of Microorganisms (GCM) 10K type strain sequencing project: providing services to taxonomists for standard genome sequencing and annotation.</title>
        <authorList>
            <consortium name="The Broad Institute Genomics Platform"/>
            <consortium name="The Broad Institute Genome Sequencing Center for Infectious Disease"/>
            <person name="Wu L."/>
            <person name="Ma J."/>
        </authorList>
    </citation>
    <scope>NUCLEOTIDE SEQUENCE [LARGE SCALE GENOMIC DNA]</scope>
    <source>
        <strain evidence="1 2">JCM 13004</strain>
    </source>
</reference>
<name>A0ABN1W2Y3_9ACTN</name>
<dbReference type="InterPro" id="IPR007061">
    <property type="entry name" value="MST-like"/>
</dbReference>
<sequence length="168" mass="19046">MDDHQRNLPSQVAGDRASLTGFLQYQRETLAWKCSGLSVEQLRERAVPPSALSLLGLVRHMAEVERSWFRNVVSGEGTQPHWPRLTPDRSPAFDVDSADPDEAFRIWEEECARSRATVDAAASLDTTVPWQDEVFSLRYVLTHMIEEYARHNGHADLLRERLDGSTGE</sequence>
<organism evidence="1 2">
    <name type="scientific">Kitasatospora nipponensis</name>
    <dbReference type="NCBI Taxonomy" id="258049"/>
    <lineage>
        <taxon>Bacteria</taxon>
        <taxon>Bacillati</taxon>
        <taxon>Actinomycetota</taxon>
        <taxon>Actinomycetes</taxon>
        <taxon>Kitasatosporales</taxon>
        <taxon>Streptomycetaceae</taxon>
        <taxon>Kitasatospora</taxon>
    </lineage>
</organism>
<proteinExistence type="predicted"/>
<dbReference type="InterPro" id="IPR034660">
    <property type="entry name" value="DinB/YfiT-like"/>
</dbReference>
<gene>
    <name evidence="1" type="ORF">GCM10009665_24160</name>
</gene>
<evidence type="ECO:0000313" key="1">
    <source>
        <dbReference type="EMBL" id="GAA1233024.1"/>
    </source>
</evidence>
<keyword evidence="2" id="KW-1185">Reference proteome</keyword>
<dbReference type="SUPFAM" id="SSF109854">
    <property type="entry name" value="DinB/YfiT-like putative metalloenzymes"/>
    <property type="match status" value="1"/>
</dbReference>
<dbReference type="EMBL" id="BAAALF010000032">
    <property type="protein sequence ID" value="GAA1233024.1"/>
    <property type="molecule type" value="Genomic_DNA"/>
</dbReference>
<dbReference type="Pfam" id="PF04978">
    <property type="entry name" value="MST"/>
    <property type="match status" value="1"/>
</dbReference>